<proteinExistence type="inferred from homology"/>
<dbReference type="EMBL" id="FOEF01000025">
    <property type="protein sequence ID" value="SEP53264.1"/>
    <property type="molecule type" value="Genomic_DNA"/>
</dbReference>
<keyword evidence="5" id="KW-1185">Reference proteome</keyword>
<evidence type="ECO:0000313" key="4">
    <source>
        <dbReference type="EMBL" id="SEP53264.1"/>
    </source>
</evidence>
<dbReference type="Gene3D" id="3.40.50.720">
    <property type="entry name" value="NAD(P)-binding Rossmann-like Domain"/>
    <property type="match status" value="1"/>
</dbReference>
<dbReference type="FunFam" id="3.40.50.720:FF:000594">
    <property type="entry name" value="Short-chain oxidoreductase"/>
    <property type="match status" value="1"/>
</dbReference>
<dbReference type="InterPro" id="IPR002347">
    <property type="entry name" value="SDR_fam"/>
</dbReference>
<dbReference type="PRINTS" id="PR00081">
    <property type="entry name" value="GDHRDH"/>
</dbReference>
<dbReference type="Pfam" id="PF00106">
    <property type="entry name" value="adh_short"/>
    <property type="match status" value="1"/>
</dbReference>
<dbReference type="Proteomes" id="UP000198582">
    <property type="component" value="Unassembled WGS sequence"/>
</dbReference>
<dbReference type="STRING" id="394193.SAMN04489732_125102"/>
<reference evidence="4 5" key="1">
    <citation type="submission" date="2016-10" db="EMBL/GenBank/DDBJ databases">
        <authorList>
            <person name="de Groot N.N."/>
        </authorList>
    </citation>
    <scope>NUCLEOTIDE SEQUENCE [LARGE SCALE GENOMIC DNA]</scope>
    <source>
        <strain evidence="4 5">DSM 44993</strain>
    </source>
</reference>
<evidence type="ECO:0000256" key="3">
    <source>
        <dbReference type="ARBA" id="ARBA00071493"/>
    </source>
</evidence>
<dbReference type="RefSeq" id="WP_091627810.1">
    <property type="nucleotide sequence ID" value="NZ_FOEF01000025.1"/>
</dbReference>
<dbReference type="PANTHER" id="PTHR24320:SF148">
    <property type="entry name" value="NAD(P)-BINDING ROSSMANN-FOLD SUPERFAMILY PROTEIN"/>
    <property type="match status" value="1"/>
</dbReference>
<organism evidence="4 5">
    <name type="scientific">Amycolatopsis saalfeldensis</name>
    <dbReference type="NCBI Taxonomy" id="394193"/>
    <lineage>
        <taxon>Bacteria</taxon>
        <taxon>Bacillati</taxon>
        <taxon>Actinomycetota</taxon>
        <taxon>Actinomycetes</taxon>
        <taxon>Pseudonocardiales</taxon>
        <taxon>Pseudonocardiaceae</taxon>
        <taxon>Amycolatopsis</taxon>
    </lineage>
</organism>
<keyword evidence="2" id="KW-0560">Oxidoreductase</keyword>
<dbReference type="OrthoDB" id="4577644at2"/>
<name>A0A1H8YM26_9PSEU</name>
<comment type="similarity">
    <text evidence="1">Belongs to the short-chain dehydrogenases/reductases (SDR) family.</text>
</comment>
<dbReference type="AlphaFoldDB" id="A0A1H8YM26"/>
<dbReference type="PANTHER" id="PTHR24320">
    <property type="entry name" value="RETINOL DEHYDROGENASE"/>
    <property type="match status" value="1"/>
</dbReference>
<evidence type="ECO:0000313" key="5">
    <source>
        <dbReference type="Proteomes" id="UP000198582"/>
    </source>
</evidence>
<gene>
    <name evidence="4" type="ORF">SAMN04489732_125102</name>
</gene>
<dbReference type="InterPro" id="IPR036291">
    <property type="entry name" value="NAD(P)-bd_dom_sf"/>
</dbReference>
<evidence type="ECO:0000256" key="1">
    <source>
        <dbReference type="ARBA" id="ARBA00006484"/>
    </source>
</evidence>
<sequence length="305" mass="31305">MSVTIPFGATSTAAEVVAGLDLAGRRAVVTGGASGLGAETARALAGAGAEVTLAVRDVAAGERFAAGIGARVARLDLADRASVAQFVAGWSGPLDILVGNAGVMATPELRTPEGWELQFATNHLGHFALATGLHGALAAAGDARVVSVSSVGHVNADVDFADLHFRARPYDRWIAYGQSKTANILFAVEAAKRWRAEGIAVNALNPGRITETALGRHVGAIAAAPASFDPGSSDVSWKNAGQGAATSVLLAASPLVEGITGRYFEDCQVAAEHRPGVRRGVAGYALYPGRAARLWDESLAMIKSE</sequence>
<dbReference type="SUPFAM" id="SSF51735">
    <property type="entry name" value="NAD(P)-binding Rossmann-fold domains"/>
    <property type="match status" value="1"/>
</dbReference>
<protein>
    <recommendedName>
        <fullName evidence="3">Probable oxidoreductase</fullName>
    </recommendedName>
</protein>
<accession>A0A1H8YM26</accession>
<evidence type="ECO:0000256" key="2">
    <source>
        <dbReference type="ARBA" id="ARBA00023002"/>
    </source>
</evidence>
<dbReference type="GO" id="GO:0016491">
    <property type="term" value="F:oxidoreductase activity"/>
    <property type="evidence" value="ECO:0007669"/>
    <property type="project" value="UniProtKB-KW"/>
</dbReference>